<keyword evidence="3 4" id="KW-0234">DNA repair</keyword>
<dbReference type="InterPro" id="IPR037278">
    <property type="entry name" value="ARFGAP/RecO"/>
</dbReference>
<dbReference type="EMBL" id="JANWGH010000003">
    <property type="protein sequence ID" value="MCS5491239.1"/>
    <property type="molecule type" value="Genomic_DNA"/>
</dbReference>
<dbReference type="HAMAP" id="MF_00201">
    <property type="entry name" value="RecO"/>
    <property type="match status" value="1"/>
</dbReference>
<dbReference type="InterPro" id="IPR022572">
    <property type="entry name" value="DNA_rep/recomb_RecO_N"/>
</dbReference>
<dbReference type="Proteomes" id="UP001206788">
    <property type="component" value="Unassembled WGS sequence"/>
</dbReference>
<evidence type="ECO:0000256" key="4">
    <source>
        <dbReference type="HAMAP-Rule" id="MF_00201"/>
    </source>
</evidence>
<keyword evidence="7" id="KW-1185">Reference proteome</keyword>
<evidence type="ECO:0000259" key="5">
    <source>
        <dbReference type="Pfam" id="PF11967"/>
    </source>
</evidence>
<keyword evidence="2 4" id="KW-0233">DNA recombination</keyword>
<organism evidence="6 7">
    <name type="scientific">Algoriphagus limi</name>
    <dbReference type="NCBI Taxonomy" id="2975273"/>
    <lineage>
        <taxon>Bacteria</taxon>
        <taxon>Pseudomonadati</taxon>
        <taxon>Bacteroidota</taxon>
        <taxon>Cytophagia</taxon>
        <taxon>Cytophagales</taxon>
        <taxon>Cyclobacteriaceae</taxon>
        <taxon>Algoriphagus</taxon>
    </lineage>
</organism>
<dbReference type="PANTHER" id="PTHR33991:SF1">
    <property type="entry name" value="DNA REPAIR PROTEIN RECO"/>
    <property type="match status" value="1"/>
</dbReference>
<protein>
    <recommendedName>
        <fullName evidence="4">DNA repair protein RecO</fullName>
    </recommendedName>
    <alternativeName>
        <fullName evidence="4">Recombination protein O</fullName>
    </alternativeName>
</protein>
<gene>
    <name evidence="4 6" type="primary">recO</name>
    <name evidence="6" type="ORF">NY014_12400</name>
</gene>
<evidence type="ECO:0000256" key="2">
    <source>
        <dbReference type="ARBA" id="ARBA00023172"/>
    </source>
</evidence>
<name>A0ABT2G7J7_9BACT</name>
<dbReference type="RefSeq" id="WP_259414911.1">
    <property type="nucleotide sequence ID" value="NZ_JANWGH010000003.1"/>
</dbReference>
<dbReference type="SUPFAM" id="SSF57863">
    <property type="entry name" value="ArfGap/RecO-like zinc finger"/>
    <property type="match status" value="1"/>
</dbReference>
<dbReference type="InterPro" id="IPR012340">
    <property type="entry name" value="NA-bd_OB-fold"/>
</dbReference>
<dbReference type="Gene3D" id="2.40.50.140">
    <property type="entry name" value="Nucleic acid-binding proteins"/>
    <property type="match status" value="1"/>
</dbReference>
<comment type="caution">
    <text evidence="6">The sequence shown here is derived from an EMBL/GenBank/DDBJ whole genome shotgun (WGS) entry which is preliminary data.</text>
</comment>
<dbReference type="InterPro" id="IPR003717">
    <property type="entry name" value="RecO"/>
</dbReference>
<dbReference type="SUPFAM" id="SSF50249">
    <property type="entry name" value="Nucleic acid-binding proteins"/>
    <property type="match status" value="1"/>
</dbReference>
<dbReference type="NCBIfam" id="TIGR00613">
    <property type="entry name" value="reco"/>
    <property type="match status" value="1"/>
</dbReference>
<reference evidence="6 7" key="1">
    <citation type="submission" date="2022-08" db="EMBL/GenBank/DDBJ databases">
        <title>Algoriphagus sp. CAU 1643 isolated from mud.</title>
        <authorList>
            <person name="Kim W."/>
        </authorList>
    </citation>
    <scope>NUCLEOTIDE SEQUENCE [LARGE SCALE GENOMIC DNA]</scope>
    <source>
        <strain evidence="6 7">CAU 1643</strain>
    </source>
</reference>
<dbReference type="PANTHER" id="PTHR33991">
    <property type="entry name" value="DNA REPAIR PROTEIN RECO"/>
    <property type="match status" value="1"/>
</dbReference>
<evidence type="ECO:0000313" key="7">
    <source>
        <dbReference type="Proteomes" id="UP001206788"/>
    </source>
</evidence>
<sequence>MIRKTEGIVISCIRYQESSVIVKIFTRELGFKSYIVNSVRKAGNKSKIALYQPMTMLDLVVYEKEGAGLQRISEAKINHPYQLIPFDFRKTSIALFVAEAISKSIYENYQNEWLFDWIKKSLIHLDLPNIELRHYPHAFLIQLAKFLGFGPEEVSIFLEESRTLPFSPEEIPVVSTYLHELMENSFACKARIPHLIRRKLLDYLLDFFSEQLDHNQPWKSITVIRQIMEE</sequence>
<evidence type="ECO:0000256" key="3">
    <source>
        <dbReference type="ARBA" id="ARBA00023204"/>
    </source>
</evidence>
<accession>A0ABT2G7J7</accession>
<feature type="domain" description="DNA replication/recombination mediator RecO N-terminal" evidence="5">
    <location>
        <begin position="1"/>
        <end position="80"/>
    </location>
</feature>
<dbReference type="Pfam" id="PF02565">
    <property type="entry name" value="RecO_C"/>
    <property type="match status" value="1"/>
</dbReference>
<keyword evidence="1 4" id="KW-0227">DNA damage</keyword>
<evidence type="ECO:0000256" key="1">
    <source>
        <dbReference type="ARBA" id="ARBA00022763"/>
    </source>
</evidence>
<proteinExistence type="inferred from homology"/>
<evidence type="ECO:0000313" key="6">
    <source>
        <dbReference type="EMBL" id="MCS5491239.1"/>
    </source>
</evidence>
<dbReference type="Pfam" id="PF11967">
    <property type="entry name" value="RecO_N"/>
    <property type="match status" value="1"/>
</dbReference>
<comment type="similarity">
    <text evidence="4">Belongs to the RecO family.</text>
</comment>
<comment type="function">
    <text evidence="4">Involved in DNA repair and RecF pathway recombination.</text>
</comment>